<sequence>MNLTDVLDADNSSQLCESNLCVSNEIIVDRDINGKLFETRKCIPCVGDTKPSADRRRCEPCSPFTVNCTCPSLTHEIISKQFCIPRNALSQWPDEEGAYHIHYDFIPSIDSQYLRAHLRSALFKCTKLKERSACQAVGNMCVLSMYKDSHRGGPCRLFRDARHIPTSENEVIPWIYYAEGDAGTVLHRKKITSRYRLQEESPLNTLNFTVAKYTSEGELSSLQPLESSDLQLCPGSLETLNSAFRVGAWYHHSCSIPISQLLKSFPTLEFFDIYLQFYEEGVSKLYAVPVLLKNLKQGNKYPNQGADILQWQLTRRFFLVDSLSGIENRVDTLAAVRFLKSVVLQVKMLHEVEEEGRIYPPLLILEYAELKGEEVESNLNVNLSFSVEFIMENDLPHIIDVSLGVSSAFAVVWSAIQTWSYSRRNGRVTIDAVTLTELLLISCGHLANMFFVIMTCASLFVLVYYKGQSVTHILLPTSAQEYFIYKYVMAAFLLKTIEIVRLVWRQVTIDIFLIDWEKPRATGNATSQPISIWRTYFIANEFNEIQTKRKTNPYIQLLLTVFILNIIGVEHWALAHPKLFLSVPNTQKNTPYSDTLRFALGVSIFIAVYLLQYFFIVCIYERYIKNEIQQFIDVCSIANISVFILAFENYGYYIHGRSVHGFADTDMYTIISQLCREEEDLVAHRGLIPASDQQTFQMYIPPQLRAYYSQVKAPLMMGLQLKHLPITVSAAFKIKMLNSSFDVNRSVQAYHNMNKFLAAFLEHALKDLDYEVKDKQFMESLLDIEFLDTSDKGIFYYDNGHSFDDVMFYGNEFTLFTFDIILFSCCQIFSQNYLLSAIYTAFVAKLITVFRSIWGRKNLAKKTLIDERFLI</sequence>
<reference evidence="2" key="1">
    <citation type="submission" date="2021-12" db="EMBL/GenBank/DDBJ databases">
        <authorList>
            <person name="King R."/>
        </authorList>
    </citation>
    <scope>NUCLEOTIDE SEQUENCE</scope>
</reference>
<accession>A0A9P0EXS4</accession>
<keyword evidence="3" id="KW-1185">Reference proteome</keyword>
<dbReference type="PANTHER" id="PTHR21274">
    <property type="entry name" value="MECKELIN"/>
    <property type="match status" value="1"/>
</dbReference>
<dbReference type="KEGG" id="btab:109033167"/>
<dbReference type="OrthoDB" id="419138at2759"/>
<proteinExistence type="predicted"/>
<evidence type="ECO:0008006" key="4">
    <source>
        <dbReference type="Google" id="ProtNLM"/>
    </source>
</evidence>
<dbReference type="Proteomes" id="UP001152759">
    <property type="component" value="Chromosome 1"/>
</dbReference>
<name>A0A9P0EXS4_BEMTA</name>
<gene>
    <name evidence="2" type="ORF">BEMITA_LOCUS980</name>
</gene>
<protein>
    <recommendedName>
        <fullName evidence="4">Meckelin</fullName>
    </recommendedName>
</protein>
<evidence type="ECO:0000313" key="3">
    <source>
        <dbReference type="Proteomes" id="UP001152759"/>
    </source>
</evidence>
<dbReference type="PANTHER" id="PTHR21274:SF0">
    <property type="entry name" value="MECKELIN"/>
    <property type="match status" value="1"/>
</dbReference>
<dbReference type="GO" id="GO:0036038">
    <property type="term" value="C:MKS complex"/>
    <property type="evidence" value="ECO:0007669"/>
    <property type="project" value="InterPro"/>
</dbReference>
<feature type="transmembrane region" description="Helical" evidence="1">
    <location>
        <begin position="484"/>
        <end position="504"/>
    </location>
</feature>
<dbReference type="AlphaFoldDB" id="A0A9P0EXS4"/>
<feature type="transmembrane region" description="Helical" evidence="1">
    <location>
        <begin position="833"/>
        <end position="854"/>
    </location>
</feature>
<dbReference type="GO" id="GO:0060271">
    <property type="term" value="P:cilium assembly"/>
    <property type="evidence" value="ECO:0007669"/>
    <property type="project" value="InterPro"/>
</dbReference>
<feature type="transmembrane region" description="Helical" evidence="1">
    <location>
        <begin position="395"/>
        <end position="416"/>
    </location>
</feature>
<feature type="transmembrane region" description="Helical" evidence="1">
    <location>
        <begin position="595"/>
        <end position="619"/>
    </location>
</feature>
<dbReference type="EMBL" id="OU963862">
    <property type="protein sequence ID" value="CAH0381316.1"/>
    <property type="molecule type" value="Genomic_DNA"/>
</dbReference>
<dbReference type="Pfam" id="PF09773">
    <property type="entry name" value="Meckelin"/>
    <property type="match status" value="1"/>
</dbReference>
<keyword evidence="1" id="KW-0812">Transmembrane</keyword>
<dbReference type="InterPro" id="IPR019170">
    <property type="entry name" value="Meckelin"/>
</dbReference>
<feature type="transmembrane region" description="Helical" evidence="1">
    <location>
        <begin position="554"/>
        <end position="575"/>
    </location>
</feature>
<evidence type="ECO:0000313" key="2">
    <source>
        <dbReference type="EMBL" id="CAH0381316.1"/>
    </source>
</evidence>
<feature type="transmembrane region" description="Helical" evidence="1">
    <location>
        <begin position="437"/>
        <end position="464"/>
    </location>
</feature>
<organism evidence="2 3">
    <name type="scientific">Bemisia tabaci</name>
    <name type="common">Sweetpotato whitefly</name>
    <name type="synonym">Aleurodes tabaci</name>
    <dbReference type="NCBI Taxonomy" id="7038"/>
    <lineage>
        <taxon>Eukaryota</taxon>
        <taxon>Metazoa</taxon>
        <taxon>Ecdysozoa</taxon>
        <taxon>Arthropoda</taxon>
        <taxon>Hexapoda</taxon>
        <taxon>Insecta</taxon>
        <taxon>Pterygota</taxon>
        <taxon>Neoptera</taxon>
        <taxon>Paraneoptera</taxon>
        <taxon>Hemiptera</taxon>
        <taxon>Sternorrhyncha</taxon>
        <taxon>Aleyrodoidea</taxon>
        <taxon>Aleyrodidae</taxon>
        <taxon>Aleyrodinae</taxon>
        <taxon>Bemisia</taxon>
    </lineage>
</organism>
<keyword evidence="1" id="KW-0472">Membrane</keyword>
<evidence type="ECO:0000256" key="1">
    <source>
        <dbReference type="SAM" id="Phobius"/>
    </source>
</evidence>
<keyword evidence="1" id="KW-1133">Transmembrane helix</keyword>